<dbReference type="InterPro" id="IPR050248">
    <property type="entry name" value="Polysacc_deacetylase_ArnD"/>
</dbReference>
<dbReference type="CDD" id="cd10917">
    <property type="entry name" value="CE4_NodB_like_6s_7s"/>
    <property type="match status" value="1"/>
</dbReference>
<protein>
    <recommendedName>
        <fullName evidence="3">Chitooligosaccharide deacetylase</fullName>
    </recommendedName>
    <alternativeName>
        <fullName evidence="6">Nodulation protein B</fullName>
    </alternativeName>
</protein>
<dbReference type="InterPro" id="IPR011330">
    <property type="entry name" value="Glyco_hydro/deAcase_b/a-brl"/>
</dbReference>
<organism evidence="8 9">
    <name type="scientific">Devosia nitrariae</name>
    <dbReference type="NCBI Taxonomy" id="2071872"/>
    <lineage>
        <taxon>Bacteria</taxon>
        <taxon>Pseudomonadati</taxon>
        <taxon>Pseudomonadota</taxon>
        <taxon>Alphaproteobacteria</taxon>
        <taxon>Hyphomicrobiales</taxon>
        <taxon>Devosiaceae</taxon>
        <taxon>Devosia</taxon>
    </lineage>
</organism>
<gene>
    <name evidence="8" type="ORF">GCM10010862_48590</name>
</gene>
<dbReference type="SUPFAM" id="SSF88713">
    <property type="entry name" value="Glycoside hydrolase/deacetylase"/>
    <property type="match status" value="1"/>
</dbReference>
<evidence type="ECO:0000256" key="5">
    <source>
        <dbReference type="ARBA" id="ARBA00022801"/>
    </source>
</evidence>
<sequence length="292" mass="31090">MVLGVVAAGCAKAPDQRGLDLTASAPPLQAYQPVDTLATASIGNRAVSVTNQPLPPRIFTKGNLAGRTLTVGSADEITLLPGEVILTFDDGPRPGKTEAILDTLDAFGVGATFMMLGRAAERHPDLAQLVAARGHAIGTHTYDHANLADMSNAEATAEIAAGEAAVAEALGHPPSPFFRFPYLAQTGFLRTSLVQSDIVVLDVDIDSKDYYGDTPAKVMERTLARIEARGRGIVLFHDIHARTVVMLPEFLGELERRGYQVVRLAAKPRGIFGREVITAQSPVPASSFLRLN</sequence>
<dbReference type="InterPro" id="IPR002509">
    <property type="entry name" value="NODB_dom"/>
</dbReference>
<keyword evidence="9" id="KW-1185">Reference proteome</keyword>
<evidence type="ECO:0000259" key="7">
    <source>
        <dbReference type="PROSITE" id="PS51677"/>
    </source>
</evidence>
<dbReference type="PANTHER" id="PTHR10587">
    <property type="entry name" value="GLYCOSYL TRANSFERASE-RELATED"/>
    <property type="match status" value="1"/>
</dbReference>
<dbReference type="Gene3D" id="3.20.20.370">
    <property type="entry name" value="Glycoside hydrolase/deacetylase"/>
    <property type="match status" value="1"/>
</dbReference>
<comment type="similarity">
    <text evidence="2">Belongs to the polysaccharide deacetylase family.</text>
</comment>
<dbReference type="Pfam" id="PF01522">
    <property type="entry name" value="Polysacc_deac_1"/>
    <property type="match status" value="1"/>
</dbReference>
<accession>A0ABQ5WCD1</accession>
<evidence type="ECO:0000313" key="8">
    <source>
        <dbReference type="EMBL" id="GLQ57600.1"/>
    </source>
</evidence>
<evidence type="ECO:0000256" key="4">
    <source>
        <dbReference type="ARBA" id="ARBA00022723"/>
    </source>
</evidence>
<comment type="caution">
    <text evidence="8">The sequence shown here is derived from an EMBL/GenBank/DDBJ whole genome shotgun (WGS) entry which is preliminary data.</text>
</comment>
<dbReference type="EMBL" id="BSNS01000024">
    <property type="protein sequence ID" value="GLQ57600.1"/>
    <property type="molecule type" value="Genomic_DNA"/>
</dbReference>
<evidence type="ECO:0000256" key="2">
    <source>
        <dbReference type="ARBA" id="ARBA00010973"/>
    </source>
</evidence>
<dbReference type="PANTHER" id="PTHR10587:SF133">
    <property type="entry name" value="CHITIN DEACETYLASE 1-RELATED"/>
    <property type="match status" value="1"/>
</dbReference>
<name>A0ABQ5WCD1_9HYPH</name>
<dbReference type="Proteomes" id="UP001156691">
    <property type="component" value="Unassembled WGS sequence"/>
</dbReference>
<dbReference type="PROSITE" id="PS51677">
    <property type="entry name" value="NODB"/>
    <property type="match status" value="1"/>
</dbReference>
<evidence type="ECO:0000313" key="9">
    <source>
        <dbReference type="Proteomes" id="UP001156691"/>
    </source>
</evidence>
<evidence type="ECO:0000256" key="6">
    <source>
        <dbReference type="ARBA" id="ARBA00032976"/>
    </source>
</evidence>
<evidence type="ECO:0000256" key="1">
    <source>
        <dbReference type="ARBA" id="ARBA00003236"/>
    </source>
</evidence>
<reference evidence="9" key="1">
    <citation type="journal article" date="2019" name="Int. J. Syst. Evol. Microbiol.">
        <title>The Global Catalogue of Microorganisms (GCM) 10K type strain sequencing project: providing services to taxonomists for standard genome sequencing and annotation.</title>
        <authorList>
            <consortium name="The Broad Institute Genomics Platform"/>
            <consortium name="The Broad Institute Genome Sequencing Center for Infectious Disease"/>
            <person name="Wu L."/>
            <person name="Ma J."/>
        </authorList>
    </citation>
    <scope>NUCLEOTIDE SEQUENCE [LARGE SCALE GENOMIC DNA]</scope>
    <source>
        <strain evidence="9">NBRC 112416</strain>
    </source>
</reference>
<proteinExistence type="inferred from homology"/>
<evidence type="ECO:0000256" key="3">
    <source>
        <dbReference type="ARBA" id="ARBA00020071"/>
    </source>
</evidence>
<feature type="domain" description="NodB homology" evidence="7">
    <location>
        <begin position="82"/>
        <end position="262"/>
    </location>
</feature>
<keyword evidence="5" id="KW-0378">Hydrolase</keyword>
<comment type="function">
    <text evidence="1">Is involved in generating a small heat-stable compound (Nod), an acylated oligomer of N-acetylglucosamine, that stimulates mitosis in various plant protoplasts.</text>
</comment>
<keyword evidence="4" id="KW-0479">Metal-binding</keyword>